<dbReference type="AlphaFoldDB" id="A0A931GZC3"/>
<dbReference type="GO" id="GO:0015937">
    <property type="term" value="P:coenzyme A biosynthetic process"/>
    <property type="evidence" value="ECO:0007669"/>
    <property type="project" value="UniProtKB-UniRule"/>
</dbReference>
<dbReference type="Gene3D" id="3.40.50.300">
    <property type="entry name" value="P-loop containing nucleotide triphosphate hydrolases"/>
    <property type="match status" value="1"/>
</dbReference>
<dbReference type="PANTHER" id="PTHR10695:SF46">
    <property type="entry name" value="BIFUNCTIONAL COENZYME A SYNTHASE-RELATED"/>
    <property type="match status" value="1"/>
</dbReference>
<proteinExistence type="inferred from homology"/>
<dbReference type="EMBL" id="JADWYR010000002">
    <property type="protein sequence ID" value="MBG9378151.1"/>
    <property type="molecule type" value="Genomic_DNA"/>
</dbReference>
<dbReference type="EC" id="2.7.1.24" evidence="5 6"/>
<dbReference type="PROSITE" id="PS51219">
    <property type="entry name" value="DPCK"/>
    <property type="match status" value="1"/>
</dbReference>
<dbReference type="SUPFAM" id="SSF52540">
    <property type="entry name" value="P-loop containing nucleoside triphosphate hydrolases"/>
    <property type="match status" value="1"/>
</dbReference>
<comment type="caution">
    <text evidence="7">The sequence shown here is derived from an EMBL/GenBank/DDBJ whole genome shotgun (WGS) entry which is preliminary data.</text>
</comment>
<evidence type="ECO:0000313" key="8">
    <source>
        <dbReference type="Proteomes" id="UP000628448"/>
    </source>
</evidence>
<keyword evidence="3 5" id="KW-0067">ATP-binding</keyword>
<dbReference type="NCBIfam" id="TIGR00152">
    <property type="entry name" value="dephospho-CoA kinase"/>
    <property type="match status" value="1"/>
</dbReference>
<evidence type="ECO:0000313" key="7">
    <source>
        <dbReference type="EMBL" id="MBG9378151.1"/>
    </source>
</evidence>
<comment type="catalytic activity">
    <reaction evidence="5">
        <text>3'-dephospho-CoA + ATP = ADP + CoA + H(+)</text>
        <dbReference type="Rhea" id="RHEA:18245"/>
        <dbReference type="ChEBI" id="CHEBI:15378"/>
        <dbReference type="ChEBI" id="CHEBI:30616"/>
        <dbReference type="ChEBI" id="CHEBI:57287"/>
        <dbReference type="ChEBI" id="CHEBI:57328"/>
        <dbReference type="ChEBI" id="CHEBI:456216"/>
        <dbReference type="EC" id="2.7.1.24"/>
    </reaction>
</comment>
<protein>
    <recommendedName>
        <fullName evidence="5 6">Dephospho-CoA kinase</fullName>
        <ecNumber evidence="5 6">2.7.1.24</ecNumber>
    </recommendedName>
    <alternativeName>
        <fullName evidence="5">Dephosphocoenzyme A kinase</fullName>
    </alternativeName>
</protein>
<keyword evidence="4 5" id="KW-0173">Coenzyme A biosynthesis</keyword>
<feature type="binding site" evidence="5">
    <location>
        <begin position="12"/>
        <end position="17"/>
    </location>
    <ligand>
        <name>ATP</name>
        <dbReference type="ChEBI" id="CHEBI:30616"/>
    </ligand>
</feature>
<dbReference type="GO" id="GO:0005737">
    <property type="term" value="C:cytoplasm"/>
    <property type="evidence" value="ECO:0007669"/>
    <property type="project" value="UniProtKB-SubCell"/>
</dbReference>
<keyword evidence="2 5" id="KW-0547">Nucleotide-binding</keyword>
<keyword evidence="5 7" id="KW-0808">Transferase</keyword>
<evidence type="ECO:0000256" key="3">
    <source>
        <dbReference type="ARBA" id="ARBA00022840"/>
    </source>
</evidence>
<keyword evidence="8" id="KW-1185">Reference proteome</keyword>
<dbReference type="GO" id="GO:0005524">
    <property type="term" value="F:ATP binding"/>
    <property type="evidence" value="ECO:0007669"/>
    <property type="project" value="UniProtKB-UniRule"/>
</dbReference>
<keyword evidence="5 7" id="KW-0418">Kinase</keyword>
<dbReference type="Pfam" id="PF01121">
    <property type="entry name" value="CoaE"/>
    <property type="match status" value="1"/>
</dbReference>
<dbReference type="PANTHER" id="PTHR10695">
    <property type="entry name" value="DEPHOSPHO-COA KINASE-RELATED"/>
    <property type="match status" value="1"/>
</dbReference>
<dbReference type="InterPro" id="IPR027417">
    <property type="entry name" value="P-loop_NTPase"/>
</dbReference>
<dbReference type="InterPro" id="IPR001977">
    <property type="entry name" value="Depp_CoAkinase"/>
</dbReference>
<dbReference type="Proteomes" id="UP000628448">
    <property type="component" value="Unassembled WGS sequence"/>
</dbReference>
<comment type="subcellular location">
    <subcellularLocation>
        <location evidence="5">Cytoplasm</location>
    </subcellularLocation>
</comment>
<dbReference type="GO" id="GO:0004140">
    <property type="term" value="F:dephospho-CoA kinase activity"/>
    <property type="evidence" value="ECO:0007669"/>
    <property type="project" value="UniProtKB-UniRule"/>
</dbReference>
<name>A0A931GZC3_9BACT</name>
<comment type="similarity">
    <text evidence="1 5">Belongs to the CoaE family.</text>
</comment>
<evidence type="ECO:0000256" key="1">
    <source>
        <dbReference type="ARBA" id="ARBA00009018"/>
    </source>
</evidence>
<dbReference type="HAMAP" id="MF_00376">
    <property type="entry name" value="Dephospho_CoA_kinase"/>
    <property type="match status" value="1"/>
</dbReference>
<organism evidence="7 8">
    <name type="scientific">Panacibacter microcysteis</name>
    <dbReference type="NCBI Taxonomy" id="2793269"/>
    <lineage>
        <taxon>Bacteria</taxon>
        <taxon>Pseudomonadati</taxon>
        <taxon>Bacteroidota</taxon>
        <taxon>Chitinophagia</taxon>
        <taxon>Chitinophagales</taxon>
        <taxon>Chitinophagaceae</taxon>
        <taxon>Panacibacter</taxon>
    </lineage>
</organism>
<gene>
    <name evidence="5" type="primary">coaE</name>
    <name evidence="7" type="ORF">I5907_18075</name>
</gene>
<evidence type="ECO:0000256" key="4">
    <source>
        <dbReference type="ARBA" id="ARBA00022993"/>
    </source>
</evidence>
<dbReference type="RefSeq" id="WP_196992202.1">
    <property type="nucleotide sequence ID" value="NZ_JADWYR010000002.1"/>
</dbReference>
<keyword evidence="5" id="KW-0963">Cytoplasm</keyword>
<comment type="function">
    <text evidence="5">Catalyzes the phosphorylation of the 3'-hydroxyl group of dephosphocoenzyme A to form coenzyme A.</text>
</comment>
<evidence type="ECO:0000256" key="2">
    <source>
        <dbReference type="ARBA" id="ARBA00022741"/>
    </source>
</evidence>
<dbReference type="CDD" id="cd02022">
    <property type="entry name" value="DPCK"/>
    <property type="match status" value="1"/>
</dbReference>
<reference evidence="7" key="1">
    <citation type="submission" date="2020-11" db="EMBL/GenBank/DDBJ databases">
        <title>Bacterial whole genome sequence for Panacibacter sp. DH6.</title>
        <authorList>
            <person name="Le V."/>
            <person name="Ko S."/>
            <person name="Ahn C.-Y."/>
            <person name="Oh H.-M."/>
        </authorList>
    </citation>
    <scope>NUCLEOTIDE SEQUENCE</scope>
    <source>
        <strain evidence="7">DH6</strain>
    </source>
</reference>
<accession>A0A931GZC3</accession>
<evidence type="ECO:0000256" key="5">
    <source>
        <dbReference type="HAMAP-Rule" id="MF_00376"/>
    </source>
</evidence>
<comment type="pathway">
    <text evidence="5">Cofactor biosynthesis; coenzyme A biosynthesis; CoA from (R)-pantothenate: step 5/5.</text>
</comment>
<sequence length="201" mass="22244">MGLKVGLTGGIGSGKSTVARIFKTLGVPVFDADAAAKKVMNEDVALKQQVTALFGEEAYIKNELNRKYIASVVFNDSFKLEQLNAIVHPATIAAGEAWMNKQTTPYTLKEAAIFFESGSAAGLDYMIGVFAPQHLRIRRVMQRDNITREEVLSRMSKQIDEFLKMKLCDFVISNDEQSLLIPQVLNVHGQLLAIKQKHGES</sequence>
<evidence type="ECO:0000256" key="6">
    <source>
        <dbReference type="NCBIfam" id="TIGR00152"/>
    </source>
</evidence>